<feature type="chain" id="PRO_5038972892" description="SbsC C-terminal domain-containing protein" evidence="1">
    <location>
        <begin position="31"/>
        <end position="319"/>
    </location>
</feature>
<name>A0A3S1D2I9_9BACL</name>
<dbReference type="AlphaFoldDB" id="A0A3S1D2I9"/>
<sequence>MNGLHVKNDSLRKVLLLSLSAALTAGITVASFSPSAAAGAQTASTVTAKSSNDVYLVYESYIKKPSKLAAARQYLLKNISKVKAYPAMIMTLHLENAQRAQLEASSAKLYPSNVQKALDTAYRQKKDLSYKTLLSLIKDSKIRSILTEARDKGYKVATGEGMYFLTMDYEGFKPFKPYVTKDIAAYIDIMATQTNQPAFSDAAVVISWDELIKRTLALENFVKSYPKSNRTKAVKLEYEGMKFNVFYGSSNTPVYNENSKNEFTTLLPKVRKAYEAAVQKGTADSQLLITIKQVLKLLDSNEGKWSKELDRYLKKQIEV</sequence>
<protein>
    <recommendedName>
        <fullName evidence="4">SbsC C-terminal domain-containing protein</fullName>
    </recommendedName>
</protein>
<dbReference type="EMBL" id="RZNX01000001">
    <property type="protein sequence ID" value="RUT35499.1"/>
    <property type="molecule type" value="Genomic_DNA"/>
</dbReference>
<dbReference type="Proteomes" id="UP000272464">
    <property type="component" value="Unassembled WGS sequence"/>
</dbReference>
<gene>
    <name evidence="2" type="ORF">EJP77_00255</name>
</gene>
<evidence type="ECO:0000256" key="1">
    <source>
        <dbReference type="SAM" id="SignalP"/>
    </source>
</evidence>
<evidence type="ECO:0000313" key="2">
    <source>
        <dbReference type="EMBL" id="RUT35499.1"/>
    </source>
</evidence>
<feature type="signal peptide" evidence="1">
    <location>
        <begin position="1"/>
        <end position="30"/>
    </location>
</feature>
<comment type="caution">
    <text evidence="2">The sequence shown here is derived from an EMBL/GenBank/DDBJ whole genome shotgun (WGS) entry which is preliminary data.</text>
</comment>
<proteinExistence type="predicted"/>
<keyword evidence="1" id="KW-0732">Signal</keyword>
<keyword evidence="3" id="KW-1185">Reference proteome</keyword>
<reference evidence="2 3" key="1">
    <citation type="submission" date="2018-12" db="EMBL/GenBank/DDBJ databases">
        <authorList>
            <person name="Sun L."/>
            <person name="Chen Z."/>
        </authorList>
    </citation>
    <scope>NUCLEOTIDE SEQUENCE [LARGE SCALE GENOMIC DNA]</scope>
    <source>
        <strain evidence="2 3">3-5-3</strain>
    </source>
</reference>
<organism evidence="2 3">
    <name type="scientific">Paenibacillus zeisoli</name>
    <dbReference type="NCBI Taxonomy" id="2496267"/>
    <lineage>
        <taxon>Bacteria</taxon>
        <taxon>Bacillati</taxon>
        <taxon>Bacillota</taxon>
        <taxon>Bacilli</taxon>
        <taxon>Bacillales</taxon>
        <taxon>Paenibacillaceae</taxon>
        <taxon>Paenibacillus</taxon>
    </lineage>
</organism>
<evidence type="ECO:0008006" key="4">
    <source>
        <dbReference type="Google" id="ProtNLM"/>
    </source>
</evidence>
<evidence type="ECO:0000313" key="3">
    <source>
        <dbReference type="Proteomes" id="UP000272464"/>
    </source>
</evidence>
<dbReference type="RefSeq" id="WP_127197199.1">
    <property type="nucleotide sequence ID" value="NZ_RZNX01000001.1"/>
</dbReference>
<dbReference type="OrthoDB" id="1707591at2"/>
<accession>A0A3S1D2I9</accession>